<dbReference type="GO" id="GO:0005737">
    <property type="term" value="C:cytoplasm"/>
    <property type="evidence" value="ECO:0007669"/>
    <property type="project" value="UniProtKB-SubCell"/>
</dbReference>
<dbReference type="CDD" id="cd02440">
    <property type="entry name" value="AdoMet_MTases"/>
    <property type="match status" value="1"/>
</dbReference>
<dbReference type="InterPro" id="IPR029063">
    <property type="entry name" value="SAM-dependent_MTases_sf"/>
</dbReference>
<evidence type="ECO:0000256" key="1">
    <source>
        <dbReference type="ARBA" id="ARBA00004496"/>
    </source>
</evidence>
<accession>A0A432MN48</accession>
<evidence type="ECO:0000256" key="7">
    <source>
        <dbReference type="HAMAP-Rule" id="MF_00090"/>
    </source>
</evidence>
<dbReference type="OrthoDB" id="9772751at2"/>
<dbReference type="PANTHER" id="PTHR11579">
    <property type="entry name" value="PROTEIN-L-ISOASPARTATE O-METHYLTRANSFERASE"/>
    <property type="match status" value="1"/>
</dbReference>
<dbReference type="HAMAP" id="MF_00090">
    <property type="entry name" value="PIMT"/>
    <property type="match status" value="1"/>
</dbReference>
<comment type="catalytic activity">
    <reaction evidence="7">
        <text>[protein]-L-isoaspartate + S-adenosyl-L-methionine = [protein]-L-isoaspartate alpha-methyl ester + S-adenosyl-L-homocysteine</text>
        <dbReference type="Rhea" id="RHEA:12705"/>
        <dbReference type="Rhea" id="RHEA-COMP:12143"/>
        <dbReference type="Rhea" id="RHEA-COMP:12144"/>
        <dbReference type="ChEBI" id="CHEBI:57856"/>
        <dbReference type="ChEBI" id="CHEBI:59789"/>
        <dbReference type="ChEBI" id="CHEBI:90596"/>
        <dbReference type="ChEBI" id="CHEBI:90598"/>
        <dbReference type="EC" id="2.1.1.77"/>
    </reaction>
</comment>
<keyword evidence="9" id="KW-1185">Reference proteome</keyword>
<dbReference type="FunFam" id="3.40.50.150:FF:000010">
    <property type="entry name" value="Protein-L-isoaspartate O-methyltransferase"/>
    <property type="match status" value="1"/>
</dbReference>
<keyword evidence="4 7" id="KW-0489">Methyltransferase</keyword>
<evidence type="ECO:0000256" key="5">
    <source>
        <dbReference type="ARBA" id="ARBA00022679"/>
    </source>
</evidence>
<dbReference type="Proteomes" id="UP000280296">
    <property type="component" value="Unassembled WGS sequence"/>
</dbReference>
<dbReference type="RefSeq" id="WP_126724376.1">
    <property type="nucleotide sequence ID" value="NZ_RYZH01000008.1"/>
</dbReference>
<dbReference type="AlphaFoldDB" id="A0A432MN48"/>
<dbReference type="NCBIfam" id="TIGR00080">
    <property type="entry name" value="pimt"/>
    <property type="match status" value="1"/>
</dbReference>
<evidence type="ECO:0000256" key="2">
    <source>
        <dbReference type="ARBA" id="ARBA00005369"/>
    </source>
</evidence>
<comment type="function">
    <text evidence="7">Catalyzes the methyl esterification of L-isoaspartyl residues in peptides and proteins that result from spontaneous decomposition of normal L-aspartyl and L-asparaginyl residues. It plays a role in the repair and/or degradation of damaged proteins.</text>
</comment>
<dbReference type="Gene3D" id="3.40.50.150">
    <property type="entry name" value="Vaccinia Virus protein VP39"/>
    <property type="match status" value="1"/>
</dbReference>
<proteinExistence type="inferred from homology"/>
<keyword evidence="3 7" id="KW-0963">Cytoplasm</keyword>
<evidence type="ECO:0000313" key="8">
    <source>
        <dbReference type="EMBL" id="RUL88669.1"/>
    </source>
</evidence>
<dbReference type="GO" id="GO:0032259">
    <property type="term" value="P:methylation"/>
    <property type="evidence" value="ECO:0007669"/>
    <property type="project" value="UniProtKB-KW"/>
</dbReference>
<dbReference type="EC" id="2.1.1.77" evidence="7"/>
<evidence type="ECO:0000256" key="6">
    <source>
        <dbReference type="ARBA" id="ARBA00022691"/>
    </source>
</evidence>
<keyword evidence="5 7" id="KW-0808">Transferase</keyword>
<dbReference type="PROSITE" id="PS01279">
    <property type="entry name" value="PCMT"/>
    <property type="match status" value="1"/>
</dbReference>
<evidence type="ECO:0000313" key="9">
    <source>
        <dbReference type="Proteomes" id="UP000280296"/>
    </source>
</evidence>
<organism evidence="8 9">
    <name type="scientific">Tautonia sociabilis</name>
    <dbReference type="NCBI Taxonomy" id="2080755"/>
    <lineage>
        <taxon>Bacteria</taxon>
        <taxon>Pseudomonadati</taxon>
        <taxon>Planctomycetota</taxon>
        <taxon>Planctomycetia</taxon>
        <taxon>Isosphaerales</taxon>
        <taxon>Isosphaeraceae</taxon>
        <taxon>Tautonia</taxon>
    </lineage>
</organism>
<dbReference type="NCBIfam" id="NF001453">
    <property type="entry name" value="PRK00312.1"/>
    <property type="match status" value="1"/>
</dbReference>
<evidence type="ECO:0000256" key="4">
    <source>
        <dbReference type="ARBA" id="ARBA00022603"/>
    </source>
</evidence>
<name>A0A432MN48_9BACT</name>
<evidence type="ECO:0000256" key="3">
    <source>
        <dbReference type="ARBA" id="ARBA00022490"/>
    </source>
</evidence>
<dbReference type="EMBL" id="RYZH01000008">
    <property type="protein sequence ID" value="RUL88669.1"/>
    <property type="molecule type" value="Genomic_DNA"/>
</dbReference>
<dbReference type="SUPFAM" id="SSF53335">
    <property type="entry name" value="S-adenosyl-L-methionine-dependent methyltransferases"/>
    <property type="match status" value="1"/>
</dbReference>
<dbReference type="PANTHER" id="PTHR11579:SF0">
    <property type="entry name" value="PROTEIN-L-ISOASPARTATE(D-ASPARTATE) O-METHYLTRANSFERASE"/>
    <property type="match status" value="1"/>
</dbReference>
<dbReference type="GO" id="GO:0004719">
    <property type="term" value="F:protein-L-isoaspartate (D-aspartate) O-methyltransferase activity"/>
    <property type="evidence" value="ECO:0007669"/>
    <property type="project" value="UniProtKB-UniRule"/>
</dbReference>
<comment type="similarity">
    <text evidence="2 7">Belongs to the methyltransferase superfamily. L-isoaspartyl/D-aspartyl protein methyltransferase family.</text>
</comment>
<dbReference type="GO" id="GO:0030091">
    <property type="term" value="P:protein repair"/>
    <property type="evidence" value="ECO:0007669"/>
    <property type="project" value="UniProtKB-UniRule"/>
</dbReference>
<keyword evidence="6 7" id="KW-0949">S-adenosyl-L-methionine</keyword>
<protein>
    <recommendedName>
        <fullName evidence="7">Protein-L-isoaspartate O-methyltransferase</fullName>
        <ecNumber evidence="7">2.1.1.77</ecNumber>
    </recommendedName>
    <alternativeName>
        <fullName evidence="7">L-isoaspartyl protein carboxyl methyltransferase</fullName>
    </alternativeName>
    <alternativeName>
        <fullName evidence="7">Protein L-isoaspartyl methyltransferase</fullName>
    </alternativeName>
    <alternativeName>
        <fullName evidence="7">Protein-beta-aspartate methyltransferase</fullName>
        <shortName evidence="7">PIMT</shortName>
    </alternativeName>
</protein>
<reference evidence="8 9" key="2">
    <citation type="submission" date="2019-01" db="EMBL/GenBank/DDBJ databases">
        <title>Tautonia sociabilis, a novel thermotolerant planctomycete of Isosphaeraceae family, isolated from a 4000 m deep subterranean habitat.</title>
        <authorList>
            <person name="Kovaleva O.L."/>
            <person name="Elcheninov A.G."/>
            <person name="Van Heerden E."/>
            <person name="Toshchakov S.V."/>
            <person name="Novikov A."/>
            <person name="Bonch-Osmolovskaya E.A."/>
            <person name="Kublanov I.V."/>
        </authorList>
    </citation>
    <scope>NUCLEOTIDE SEQUENCE [LARGE SCALE GENOMIC DNA]</scope>
    <source>
        <strain evidence="8 9">GM2012</strain>
    </source>
</reference>
<dbReference type="Pfam" id="PF01135">
    <property type="entry name" value="PCMT"/>
    <property type="match status" value="1"/>
</dbReference>
<gene>
    <name evidence="7" type="primary">pcm</name>
    <name evidence="8" type="ORF">TsocGM_05900</name>
</gene>
<sequence length="267" mass="28485">MSRSSIGPPRPSLAGLLGWFIVLGPIFACVPTGEPGGSLPAAGLPDGDEDDFARQRRAMVDLQLLARDIDDPRVLEAMARVPRHEFVPEEYRRLSYADRPLPIGSGQTISQPYIVALMTQLARPEAGDRALDIGTGSGYQAAVLSELVAEVDGIEIVEELADSARERLDRLGFDNVTVRLGDGYRGWPEHAPFDLIILAASPPEIPPPLLEQLAPGGRLVAPVGDASGQQLVVAEKADDGTISQWTVLPVSFVPMTGEARGELSPGP</sequence>
<comment type="subcellular location">
    <subcellularLocation>
        <location evidence="1 7">Cytoplasm</location>
    </subcellularLocation>
</comment>
<feature type="active site" evidence="7">
    <location>
        <position position="110"/>
    </location>
</feature>
<dbReference type="InterPro" id="IPR000682">
    <property type="entry name" value="PCMT"/>
</dbReference>
<reference evidence="8 9" key="1">
    <citation type="submission" date="2018-12" db="EMBL/GenBank/DDBJ databases">
        <authorList>
            <person name="Toschakov S.V."/>
        </authorList>
    </citation>
    <scope>NUCLEOTIDE SEQUENCE [LARGE SCALE GENOMIC DNA]</scope>
    <source>
        <strain evidence="8 9">GM2012</strain>
    </source>
</reference>
<comment type="caution">
    <text evidence="8">The sequence shown here is derived from an EMBL/GenBank/DDBJ whole genome shotgun (WGS) entry which is preliminary data.</text>
</comment>